<feature type="domain" description="DUF4140" evidence="4">
    <location>
        <begin position="25"/>
        <end position="112"/>
    </location>
</feature>
<dbReference type="Proteomes" id="UP001144352">
    <property type="component" value="Unassembled WGS sequence"/>
</dbReference>
<comment type="caution">
    <text evidence="5">The sequence shown here is derived from an EMBL/GenBank/DDBJ whole genome shotgun (WGS) entry which is preliminary data.</text>
</comment>
<accession>A0A9W6G3K2</accession>
<name>A0A9W6G3K2_9BACT</name>
<evidence type="ECO:0000256" key="3">
    <source>
        <dbReference type="SAM" id="SignalP"/>
    </source>
</evidence>
<protein>
    <recommendedName>
        <fullName evidence="4">DUF4140 domain-containing protein</fullName>
    </recommendedName>
</protein>
<evidence type="ECO:0000259" key="4">
    <source>
        <dbReference type="Pfam" id="PF13600"/>
    </source>
</evidence>
<dbReference type="AlphaFoldDB" id="A0A9W6G3K2"/>
<sequence>MRVFIAVFVLLSASACYAAGSKSITYYLDGARVDEVSVVAKGYAEILLPAASSPESLRIKPSGGNSILRVDIQDARPNPKHEKELLALAERKRRLEDRLRALAVREEIFKAAAKSQSSKAPRKTKTNPEPMETIRKGTGFAVAQLEDVYRARRDAEDGIKDVEARLTLLKKEADIGRRVVRVWVAGKGRVISSYLVPGAGWTPAYDFRLDGKGTMDVTMHALFPRPDKGTTVTVSAVPLSAAGEESPRIPVGAPFGEVLRFRCPVERESSGRLLSEGTVFSFTNNSTRPLPSGEAAVFRLGEYLGKATFNGLQPGAQGEIAVGNGVTAAQN</sequence>
<keyword evidence="6" id="KW-1185">Reference proteome</keyword>
<dbReference type="RefSeq" id="WP_214184549.1">
    <property type="nucleotide sequence ID" value="NZ_BSDS01000002.1"/>
</dbReference>
<feature type="coiled-coil region" evidence="1">
    <location>
        <begin position="78"/>
        <end position="105"/>
    </location>
</feature>
<gene>
    <name evidence="5" type="ORF">GHYDROH2_32090</name>
</gene>
<reference evidence="5" key="1">
    <citation type="submission" date="2022-12" db="EMBL/GenBank/DDBJ databases">
        <title>Reference genome sequencing for broad-spectrum identification of bacterial and archaeal isolates by mass spectrometry.</title>
        <authorList>
            <person name="Sekiguchi Y."/>
            <person name="Tourlousse D.M."/>
        </authorList>
    </citation>
    <scope>NUCLEOTIDE SEQUENCE</scope>
    <source>
        <strain evidence="5">H2</strain>
    </source>
</reference>
<dbReference type="EMBL" id="BSDS01000002">
    <property type="protein sequence ID" value="GLI39708.1"/>
    <property type="molecule type" value="Genomic_DNA"/>
</dbReference>
<feature type="region of interest" description="Disordered" evidence="2">
    <location>
        <begin position="114"/>
        <end position="133"/>
    </location>
</feature>
<evidence type="ECO:0000313" key="6">
    <source>
        <dbReference type="Proteomes" id="UP001144352"/>
    </source>
</evidence>
<feature type="chain" id="PRO_5040873895" description="DUF4140 domain-containing protein" evidence="3">
    <location>
        <begin position="19"/>
        <end position="331"/>
    </location>
</feature>
<dbReference type="InterPro" id="IPR025554">
    <property type="entry name" value="DUF4140"/>
</dbReference>
<dbReference type="Pfam" id="PF13600">
    <property type="entry name" value="DUF4140"/>
    <property type="match status" value="1"/>
</dbReference>
<dbReference type="PROSITE" id="PS51257">
    <property type="entry name" value="PROKAR_LIPOPROTEIN"/>
    <property type="match status" value="1"/>
</dbReference>
<keyword evidence="1" id="KW-0175">Coiled coil</keyword>
<evidence type="ECO:0000313" key="5">
    <source>
        <dbReference type="EMBL" id="GLI39708.1"/>
    </source>
</evidence>
<organism evidence="5 6">
    <name type="scientific">Geobacter hydrogenophilus</name>
    <dbReference type="NCBI Taxonomy" id="40983"/>
    <lineage>
        <taxon>Bacteria</taxon>
        <taxon>Pseudomonadati</taxon>
        <taxon>Thermodesulfobacteriota</taxon>
        <taxon>Desulfuromonadia</taxon>
        <taxon>Geobacterales</taxon>
        <taxon>Geobacteraceae</taxon>
        <taxon>Geobacter</taxon>
    </lineage>
</organism>
<keyword evidence="3" id="KW-0732">Signal</keyword>
<evidence type="ECO:0000256" key="2">
    <source>
        <dbReference type="SAM" id="MobiDB-lite"/>
    </source>
</evidence>
<proteinExistence type="predicted"/>
<feature type="signal peptide" evidence="3">
    <location>
        <begin position="1"/>
        <end position="18"/>
    </location>
</feature>
<evidence type="ECO:0000256" key="1">
    <source>
        <dbReference type="SAM" id="Coils"/>
    </source>
</evidence>